<protein>
    <submittedName>
        <fullName evidence="2">DUF397 domain-containing protein</fullName>
    </submittedName>
</protein>
<sequence length="64" mass="7036">MTPPVLTWRKSSYSNDTGGECVEFAPIPEGGAAVRDTQNRRIGYLSFPSGEWAAFLREVASDRS</sequence>
<dbReference type="Pfam" id="PF04149">
    <property type="entry name" value="DUF397"/>
    <property type="match status" value="1"/>
</dbReference>
<reference evidence="2" key="1">
    <citation type="submission" date="2023-01" db="EMBL/GenBank/DDBJ databases">
        <title>Draft genome sequence of Nocardiopsis sp. LSu2-4 isolated from halophytes.</title>
        <authorList>
            <person name="Duangmal K."/>
            <person name="Chantavorakit T."/>
        </authorList>
    </citation>
    <scope>NUCLEOTIDE SEQUENCE</scope>
    <source>
        <strain evidence="2">LSu2-4</strain>
    </source>
</reference>
<dbReference type="EMBL" id="JAQFWP010000037">
    <property type="protein sequence ID" value="MDA2806553.1"/>
    <property type="molecule type" value="Genomic_DNA"/>
</dbReference>
<dbReference type="InterPro" id="IPR007278">
    <property type="entry name" value="DUF397"/>
</dbReference>
<proteinExistence type="predicted"/>
<evidence type="ECO:0000259" key="1">
    <source>
        <dbReference type="Pfam" id="PF04149"/>
    </source>
</evidence>
<evidence type="ECO:0000313" key="2">
    <source>
        <dbReference type="EMBL" id="MDA2806553.1"/>
    </source>
</evidence>
<evidence type="ECO:0000313" key="3">
    <source>
        <dbReference type="Proteomes" id="UP001165685"/>
    </source>
</evidence>
<gene>
    <name evidence="2" type="ORF">O4U47_18740</name>
</gene>
<feature type="domain" description="DUF397" evidence="1">
    <location>
        <begin position="6"/>
        <end position="59"/>
    </location>
</feature>
<keyword evidence="3" id="KW-1185">Reference proteome</keyword>
<accession>A0ABT4TPD0</accession>
<name>A0ABT4TPD0_9ACTN</name>
<comment type="caution">
    <text evidence="2">The sequence shown here is derived from an EMBL/GenBank/DDBJ whole genome shotgun (WGS) entry which is preliminary data.</text>
</comment>
<dbReference type="Proteomes" id="UP001165685">
    <property type="component" value="Unassembled WGS sequence"/>
</dbReference>
<organism evidence="2 3">
    <name type="scientific">Nocardiopsis suaedae</name>
    <dbReference type="NCBI Taxonomy" id="3018444"/>
    <lineage>
        <taxon>Bacteria</taxon>
        <taxon>Bacillati</taxon>
        <taxon>Actinomycetota</taxon>
        <taxon>Actinomycetes</taxon>
        <taxon>Streptosporangiales</taxon>
        <taxon>Nocardiopsidaceae</taxon>
        <taxon>Nocardiopsis</taxon>
    </lineage>
</organism>
<dbReference type="RefSeq" id="WP_270679192.1">
    <property type="nucleotide sequence ID" value="NZ_JAQFWP010000037.1"/>
</dbReference>